<dbReference type="FunFam" id="2.60.40.10:FF:000458">
    <property type="entry name" value="Molecular chaperone FimC"/>
    <property type="match status" value="1"/>
</dbReference>
<keyword evidence="4 9" id="KW-0732">Signal</keyword>
<dbReference type="Gene3D" id="2.60.40.10">
    <property type="entry name" value="Immunoglobulins"/>
    <property type="match status" value="2"/>
</dbReference>
<comment type="caution">
    <text evidence="12">The sequence shown here is derived from an EMBL/GenBank/DDBJ whole genome shotgun (WGS) entry which is preliminary data.</text>
</comment>
<dbReference type="OrthoDB" id="9131059at2"/>
<evidence type="ECO:0000256" key="3">
    <source>
        <dbReference type="ARBA" id="ARBA00022558"/>
    </source>
</evidence>
<evidence type="ECO:0000256" key="7">
    <source>
        <dbReference type="ARBA" id="ARBA00023319"/>
    </source>
</evidence>
<accession>A0A506V6Q9</accession>
<evidence type="ECO:0000259" key="10">
    <source>
        <dbReference type="Pfam" id="PF00345"/>
    </source>
</evidence>
<comment type="subcellular location">
    <subcellularLocation>
        <location evidence="1 8">Periplasm</location>
    </subcellularLocation>
</comment>
<gene>
    <name evidence="12" type="ORF">FKM52_17505</name>
</gene>
<protein>
    <submittedName>
        <fullName evidence="12">Fimbria/pilus periplasmic chaperone</fullName>
    </submittedName>
</protein>
<keyword evidence="7" id="KW-0393">Immunoglobulin domain</keyword>
<dbReference type="GO" id="GO:0030288">
    <property type="term" value="C:outer membrane-bounded periplasmic space"/>
    <property type="evidence" value="ECO:0007669"/>
    <property type="project" value="InterPro"/>
</dbReference>
<dbReference type="InterPro" id="IPR008962">
    <property type="entry name" value="PapD-like_sf"/>
</dbReference>
<dbReference type="SUPFAM" id="SSF49584">
    <property type="entry name" value="Periplasmic chaperone C-domain"/>
    <property type="match status" value="1"/>
</dbReference>
<dbReference type="Pfam" id="PF00345">
    <property type="entry name" value="PapD_N"/>
    <property type="match status" value="1"/>
</dbReference>
<organism evidence="12 13">
    <name type="scientific">Mixta tenebrionis</name>
    <dbReference type="NCBI Taxonomy" id="2562439"/>
    <lineage>
        <taxon>Bacteria</taxon>
        <taxon>Pseudomonadati</taxon>
        <taxon>Pseudomonadota</taxon>
        <taxon>Gammaproteobacteria</taxon>
        <taxon>Enterobacterales</taxon>
        <taxon>Erwiniaceae</taxon>
        <taxon>Mixta</taxon>
    </lineage>
</organism>
<dbReference type="PANTHER" id="PTHR30251">
    <property type="entry name" value="PILUS ASSEMBLY CHAPERONE"/>
    <property type="match status" value="1"/>
</dbReference>
<keyword evidence="6 8" id="KW-0143">Chaperone</keyword>
<keyword evidence="5" id="KW-0574">Periplasm</keyword>
<dbReference type="GO" id="GO:0071555">
    <property type="term" value="P:cell wall organization"/>
    <property type="evidence" value="ECO:0007669"/>
    <property type="project" value="InterPro"/>
</dbReference>
<evidence type="ECO:0000313" key="13">
    <source>
        <dbReference type="Proteomes" id="UP000319523"/>
    </source>
</evidence>
<reference evidence="12 13" key="1">
    <citation type="submission" date="2019-06" db="EMBL/GenBank/DDBJ databases">
        <authorList>
            <person name="Yang Y."/>
        </authorList>
    </citation>
    <scope>NUCLEOTIDE SEQUENCE [LARGE SCALE GENOMIC DNA]</scope>
    <source>
        <strain evidence="12 13">BIT-26</strain>
    </source>
</reference>
<keyword evidence="3" id="KW-1029">Fimbrium biogenesis</keyword>
<sequence length="240" mass="26642">MKTKKLLLIFTTLLLNANAAFSGVIINSTRVIYPEGKNEINVRIESKNDYPTLVQSWIDSGKKEENVNKIKVPFVLLPPVARIEPFQGQTLRINYTGEDATLPADRESVFWLNVLEIPPKASEAKGNALQMAIRSRIKLFYRPLAIQPLSASEAAEKLSWRLVKENGKTLVEAENSTPFHISITTITASANGKSVNENGRMIAPFSKEAFTFSGAKLLPNKISYTYINDFGAVQTLEKGL</sequence>
<dbReference type="InterPro" id="IPR001829">
    <property type="entry name" value="Pili_assmbl_chaperone_bac"/>
</dbReference>
<dbReference type="InterPro" id="IPR036316">
    <property type="entry name" value="Pili_assmbl_chap_C_dom_sf"/>
</dbReference>
<feature type="domain" description="Pili assembly chaperone C-terminal" evidence="11">
    <location>
        <begin position="174"/>
        <end position="234"/>
    </location>
</feature>
<dbReference type="InterPro" id="IPR016148">
    <property type="entry name" value="Pili_assmbl_chaperone_C"/>
</dbReference>
<dbReference type="InterPro" id="IPR018046">
    <property type="entry name" value="Pili_assmbl_chaperone_CS"/>
</dbReference>
<dbReference type="InterPro" id="IPR016147">
    <property type="entry name" value="Pili_assmbl_chaperone_N"/>
</dbReference>
<evidence type="ECO:0000313" key="12">
    <source>
        <dbReference type="EMBL" id="TPW40713.1"/>
    </source>
</evidence>
<evidence type="ECO:0000259" key="11">
    <source>
        <dbReference type="Pfam" id="PF02753"/>
    </source>
</evidence>
<evidence type="ECO:0000256" key="5">
    <source>
        <dbReference type="ARBA" id="ARBA00022764"/>
    </source>
</evidence>
<dbReference type="EMBL" id="VHQI01000012">
    <property type="protein sequence ID" value="TPW40713.1"/>
    <property type="molecule type" value="Genomic_DNA"/>
</dbReference>
<dbReference type="Pfam" id="PF02753">
    <property type="entry name" value="PapD_C"/>
    <property type="match status" value="1"/>
</dbReference>
<evidence type="ECO:0000256" key="4">
    <source>
        <dbReference type="ARBA" id="ARBA00022729"/>
    </source>
</evidence>
<evidence type="ECO:0000256" key="1">
    <source>
        <dbReference type="ARBA" id="ARBA00004418"/>
    </source>
</evidence>
<comment type="similarity">
    <text evidence="2 8">Belongs to the periplasmic pilus chaperone family.</text>
</comment>
<evidence type="ECO:0000256" key="8">
    <source>
        <dbReference type="RuleBase" id="RU003918"/>
    </source>
</evidence>
<evidence type="ECO:0000256" key="6">
    <source>
        <dbReference type="ARBA" id="ARBA00023186"/>
    </source>
</evidence>
<evidence type="ECO:0000256" key="2">
    <source>
        <dbReference type="ARBA" id="ARBA00007399"/>
    </source>
</evidence>
<feature type="domain" description="Pili assembly chaperone N-terminal" evidence="10">
    <location>
        <begin position="23"/>
        <end position="146"/>
    </location>
</feature>
<evidence type="ECO:0000256" key="9">
    <source>
        <dbReference type="SAM" id="SignalP"/>
    </source>
</evidence>
<dbReference type="InterPro" id="IPR013783">
    <property type="entry name" value="Ig-like_fold"/>
</dbReference>
<dbReference type="InterPro" id="IPR050643">
    <property type="entry name" value="Periplasmic_pilus_chap"/>
</dbReference>
<dbReference type="RefSeq" id="WP_141177440.1">
    <property type="nucleotide sequence ID" value="NZ_JBHUFX010000002.1"/>
</dbReference>
<dbReference type="SUPFAM" id="SSF49354">
    <property type="entry name" value="PapD-like"/>
    <property type="match status" value="1"/>
</dbReference>
<dbReference type="PROSITE" id="PS00635">
    <property type="entry name" value="PILI_CHAPERONE"/>
    <property type="match status" value="1"/>
</dbReference>
<feature type="signal peptide" evidence="9">
    <location>
        <begin position="1"/>
        <end position="22"/>
    </location>
</feature>
<dbReference type="Proteomes" id="UP000319523">
    <property type="component" value="Unassembled WGS sequence"/>
</dbReference>
<dbReference type="PRINTS" id="PR00969">
    <property type="entry name" value="CHAPERONPILI"/>
</dbReference>
<feature type="chain" id="PRO_5021257478" evidence="9">
    <location>
        <begin position="23"/>
        <end position="240"/>
    </location>
</feature>
<dbReference type="PANTHER" id="PTHR30251:SF2">
    <property type="entry name" value="FIMBRIAL CHAPERONE YADV-RELATED"/>
    <property type="match status" value="1"/>
</dbReference>
<dbReference type="AlphaFoldDB" id="A0A506V6Q9"/>
<keyword evidence="13" id="KW-1185">Reference proteome</keyword>
<name>A0A506V6Q9_9GAMM</name>
<proteinExistence type="inferred from homology"/>